<proteinExistence type="predicted"/>
<reference evidence="2 4" key="2">
    <citation type="submission" date="2023-03" db="EMBL/GenBank/DDBJ databases">
        <title>Bacillus Genome Sequencing.</title>
        <authorList>
            <person name="Dunlap C."/>
        </authorList>
    </citation>
    <scope>NUCLEOTIDE SEQUENCE [LARGE SCALE GENOMIC DNA]</scope>
    <source>
        <strain evidence="2 4">NRS-38</strain>
    </source>
</reference>
<dbReference type="Proteomes" id="UP001213979">
    <property type="component" value="Unassembled WGS sequence"/>
</dbReference>
<dbReference type="Pfam" id="PF14178">
    <property type="entry name" value="YppF"/>
    <property type="match status" value="1"/>
</dbReference>
<dbReference type="EMBL" id="JARTLI010000013">
    <property type="protein sequence ID" value="MED5051948.1"/>
    <property type="molecule type" value="Genomic_DNA"/>
</dbReference>
<organism evidence="2 4">
    <name type="scientific">Anoxybacteroides rupiense</name>
    <dbReference type="NCBI Taxonomy" id="311460"/>
    <lineage>
        <taxon>Bacteria</taxon>
        <taxon>Bacillati</taxon>
        <taxon>Bacillota</taxon>
        <taxon>Bacilli</taxon>
        <taxon>Bacillales</taxon>
        <taxon>Anoxybacillaceae</taxon>
        <taxon>Anoxybacteroides</taxon>
    </lineage>
</organism>
<gene>
    <name evidence="2" type="ORF">P9850_08810</name>
    <name evidence="1" type="ORF">PNH38_00325</name>
</gene>
<comment type="caution">
    <text evidence="2">The sequence shown here is derived from an EMBL/GenBank/DDBJ whole genome shotgun (WGS) entry which is preliminary data.</text>
</comment>
<evidence type="ECO:0000313" key="4">
    <source>
        <dbReference type="Proteomes" id="UP001339962"/>
    </source>
</evidence>
<dbReference type="Proteomes" id="UP001339962">
    <property type="component" value="Unassembled WGS sequence"/>
</dbReference>
<dbReference type="InterPro" id="IPR025553">
    <property type="entry name" value="YppF"/>
</dbReference>
<evidence type="ECO:0000313" key="1">
    <source>
        <dbReference type="EMBL" id="MDE8562320.1"/>
    </source>
</evidence>
<accession>A0ABD5IUF2</accession>
<evidence type="ECO:0000313" key="2">
    <source>
        <dbReference type="EMBL" id="MED5051948.1"/>
    </source>
</evidence>
<dbReference type="EMBL" id="JAQOTG010000001">
    <property type="protein sequence ID" value="MDE8562320.1"/>
    <property type="molecule type" value="Genomic_DNA"/>
</dbReference>
<dbReference type="AlphaFoldDB" id="A0ABD5IUF2"/>
<reference evidence="1 3" key="1">
    <citation type="submission" date="2023-01" db="EMBL/GenBank/DDBJ databases">
        <title>Genome-based reclassification of Anoxybacillus geothermalis as a later heterotypic synonym of Anoxybacillus rupiensis.</title>
        <authorList>
            <person name="Inan Bektas K."/>
            <person name="Canakci S."/>
            <person name="Belduz A.A."/>
            <person name="Guler H.H."/>
        </authorList>
    </citation>
    <scope>NUCLEOTIDE SEQUENCE [LARGE SCALE GENOMIC DNA]</scope>
    <source>
        <strain evidence="1 3">DSM 17127</strain>
    </source>
</reference>
<sequence length="58" mass="6740">MNTTELKGKFIAKRNYEPASINELLDFARQVYLRGELTISEYRDLTRQLELAGAHKPE</sequence>
<protein>
    <submittedName>
        <fullName evidence="2">YppF family protein</fullName>
    </submittedName>
</protein>
<keyword evidence="3" id="KW-1185">Reference proteome</keyword>
<name>A0ABD5IUF2_9BACL</name>
<evidence type="ECO:0000313" key="3">
    <source>
        <dbReference type="Proteomes" id="UP001213979"/>
    </source>
</evidence>
<dbReference type="RefSeq" id="WP_082063547.1">
    <property type="nucleotide sequence ID" value="NZ_JACIDF010000002.1"/>
</dbReference>